<dbReference type="InterPro" id="IPR043502">
    <property type="entry name" value="DNA/RNA_pol_sf"/>
</dbReference>
<reference evidence="2 3" key="1">
    <citation type="submission" date="2024-04" db="EMBL/GenBank/DDBJ databases">
        <authorList>
            <consortium name="Genoscope - CEA"/>
            <person name="William W."/>
        </authorList>
    </citation>
    <scope>NUCLEOTIDE SEQUENCE [LARGE SCALE GENOMIC DNA]</scope>
</reference>
<keyword evidence="3" id="KW-1185">Reference proteome</keyword>
<name>A0AAV2IIW6_LYMST</name>
<dbReference type="AlphaFoldDB" id="A0AAV2IIW6"/>
<organism evidence="2 3">
    <name type="scientific">Lymnaea stagnalis</name>
    <name type="common">Great pond snail</name>
    <name type="synonym">Helix stagnalis</name>
    <dbReference type="NCBI Taxonomy" id="6523"/>
    <lineage>
        <taxon>Eukaryota</taxon>
        <taxon>Metazoa</taxon>
        <taxon>Spiralia</taxon>
        <taxon>Lophotrochozoa</taxon>
        <taxon>Mollusca</taxon>
        <taxon>Gastropoda</taxon>
        <taxon>Heterobranchia</taxon>
        <taxon>Euthyneura</taxon>
        <taxon>Panpulmonata</taxon>
        <taxon>Hygrophila</taxon>
        <taxon>Lymnaeoidea</taxon>
        <taxon>Lymnaeidae</taxon>
        <taxon>Lymnaea</taxon>
    </lineage>
</organism>
<comment type="caution">
    <text evidence="2">The sequence shown here is derived from an EMBL/GenBank/DDBJ whole genome shotgun (WGS) entry which is preliminary data.</text>
</comment>
<accession>A0AAV2IIW6</accession>
<dbReference type="SUPFAM" id="SSF56672">
    <property type="entry name" value="DNA/RNA polymerases"/>
    <property type="match status" value="1"/>
</dbReference>
<dbReference type="InterPro" id="IPR053134">
    <property type="entry name" value="RNA-dir_DNA_polymerase"/>
</dbReference>
<dbReference type="Proteomes" id="UP001497497">
    <property type="component" value="Unassembled WGS sequence"/>
</dbReference>
<dbReference type="InterPro" id="IPR000477">
    <property type="entry name" value="RT_dom"/>
</dbReference>
<dbReference type="Pfam" id="PF00078">
    <property type="entry name" value="RVT_1"/>
    <property type="match status" value="1"/>
</dbReference>
<evidence type="ECO:0000259" key="1">
    <source>
        <dbReference type="Pfam" id="PF00078"/>
    </source>
</evidence>
<dbReference type="Gene3D" id="3.10.10.10">
    <property type="entry name" value="HIV Type 1 Reverse Transcriptase, subunit A, domain 1"/>
    <property type="match status" value="1"/>
</dbReference>
<dbReference type="EMBL" id="CAXITT010000781">
    <property type="protein sequence ID" value="CAL1546171.1"/>
    <property type="molecule type" value="Genomic_DNA"/>
</dbReference>
<evidence type="ECO:0000313" key="2">
    <source>
        <dbReference type="EMBL" id="CAL1546171.1"/>
    </source>
</evidence>
<evidence type="ECO:0000313" key="3">
    <source>
        <dbReference type="Proteomes" id="UP001497497"/>
    </source>
</evidence>
<proteinExistence type="predicted"/>
<gene>
    <name evidence="2" type="ORF">GSLYS_00019548001</name>
</gene>
<sequence length="99" mass="10968">MANLRGSKYFLKLYLTKGYWQFPIDKPSKPLTVFSAPKGMLQYKVLPFGVKSSPAACNHLVKGILTNVGPGGEPFVDDFLFTLPHGKISWRYVRGCSSG</sequence>
<feature type="domain" description="Reverse transcriptase" evidence="1">
    <location>
        <begin position="3"/>
        <end position="81"/>
    </location>
</feature>
<protein>
    <recommendedName>
        <fullName evidence="1">Reverse transcriptase domain-containing protein</fullName>
    </recommendedName>
</protein>
<dbReference type="PANTHER" id="PTHR24559">
    <property type="entry name" value="TRANSPOSON TY3-I GAG-POL POLYPROTEIN"/>
    <property type="match status" value="1"/>
</dbReference>